<reference evidence="2" key="1">
    <citation type="journal article" date="2019" name="Int. J. Syst. Evol. Microbiol.">
        <title>The Global Catalogue of Microorganisms (GCM) 10K type strain sequencing project: providing services to taxonomists for standard genome sequencing and annotation.</title>
        <authorList>
            <consortium name="The Broad Institute Genomics Platform"/>
            <consortium name="The Broad Institute Genome Sequencing Center for Infectious Disease"/>
            <person name="Wu L."/>
            <person name="Ma J."/>
        </authorList>
    </citation>
    <scope>NUCLEOTIDE SEQUENCE [LARGE SCALE GENOMIC DNA]</scope>
    <source>
        <strain evidence="2">CGMCC 1.19032</strain>
    </source>
</reference>
<proteinExistence type="predicted"/>
<keyword evidence="2" id="KW-1185">Reference proteome</keyword>
<gene>
    <name evidence="1" type="ORF">ACFO5I_03880</name>
</gene>
<evidence type="ECO:0000313" key="1">
    <source>
        <dbReference type="EMBL" id="MFC4718881.1"/>
    </source>
</evidence>
<organism evidence="1 2">
    <name type="scientific">Enterococcus lemanii</name>
    <dbReference type="NCBI Taxonomy" id="1159752"/>
    <lineage>
        <taxon>Bacteria</taxon>
        <taxon>Bacillati</taxon>
        <taxon>Bacillota</taxon>
        <taxon>Bacilli</taxon>
        <taxon>Lactobacillales</taxon>
        <taxon>Enterococcaceae</taxon>
        <taxon>Enterococcus</taxon>
    </lineage>
</organism>
<accession>A0ABV9MSA7</accession>
<dbReference type="RefSeq" id="WP_204654844.1">
    <property type="nucleotide sequence ID" value="NZ_JAFBFD010000041.1"/>
</dbReference>
<evidence type="ECO:0000313" key="2">
    <source>
        <dbReference type="Proteomes" id="UP001595969"/>
    </source>
</evidence>
<dbReference type="EMBL" id="JBHSGS010000018">
    <property type="protein sequence ID" value="MFC4718881.1"/>
    <property type="molecule type" value="Genomic_DNA"/>
</dbReference>
<sequence>MSKKRIMKSLGLIVVAGLAIGINVVGYQKSRQDQYDQRVAQAMSSIKNQAEQIDKIQASLNATLLSANTAFLRPDLTLEELDKIETEINQLKVSAADFSVEVNDLPKESLTFATKKDDLKNQHQVLVSKLRIEEAIRTFFEAETLDWQTVETNAAINDTVTLEQLKEVQEDVTRIPEDQWQQNMTSYLDLAQEQLETVANVQAFVDTMLVDGQVTDAATYGNYLELDYQVNQIASNSWRAQLKQAVDAIATQIGLY</sequence>
<dbReference type="Proteomes" id="UP001595969">
    <property type="component" value="Unassembled WGS sequence"/>
</dbReference>
<protein>
    <submittedName>
        <fullName evidence="1">Uncharacterized protein</fullName>
    </submittedName>
</protein>
<name>A0ABV9MSA7_9ENTE</name>
<comment type="caution">
    <text evidence="1">The sequence shown here is derived from an EMBL/GenBank/DDBJ whole genome shotgun (WGS) entry which is preliminary data.</text>
</comment>